<reference evidence="3" key="1">
    <citation type="journal article" date="2019" name="Int. J. Syst. Evol. Microbiol.">
        <title>The Global Catalogue of Microorganisms (GCM) 10K type strain sequencing project: providing services to taxonomists for standard genome sequencing and annotation.</title>
        <authorList>
            <consortium name="The Broad Institute Genomics Platform"/>
            <consortium name="The Broad Institute Genome Sequencing Center for Infectious Disease"/>
            <person name="Wu L."/>
            <person name="Ma J."/>
        </authorList>
    </citation>
    <scope>NUCLEOTIDE SEQUENCE [LARGE SCALE GENOMIC DNA]</scope>
    <source>
        <strain evidence="3">CGMCC 4.7396</strain>
    </source>
</reference>
<dbReference type="EMBL" id="JBHRWO010000004">
    <property type="protein sequence ID" value="MFC3491769.1"/>
    <property type="molecule type" value="Genomic_DNA"/>
</dbReference>
<dbReference type="SUPFAM" id="SSF81606">
    <property type="entry name" value="PP2C-like"/>
    <property type="match status" value="1"/>
</dbReference>
<organism evidence="2 3">
    <name type="scientific">Glycomyces rhizosphaerae</name>
    <dbReference type="NCBI Taxonomy" id="2054422"/>
    <lineage>
        <taxon>Bacteria</taxon>
        <taxon>Bacillati</taxon>
        <taxon>Actinomycetota</taxon>
        <taxon>Actinomycetes</taxon>
        <taxon>Glycomycetales</taxon>
        <taxon>Glycomycetaceae</taxon>
        <taxon>Glycomyces</taxon>
    </lineage>
</organism>
<name>A0ABV7PT87_9ACTN</name>
<keyword evidence="3" id="KW-1185">Reference proteome</keyword>
<sequence>MTFEAQSHTAIGSGKENQDLALTGADWALVLDGANPPAGVDVGCEHGVAWIVDRLGAHLQDGLDNHEGALADHLREAIRATVADHGPRCDMTHPRSPGATVALARIKDDRLEWLVVGDAAVLLEDATGQVAMETDNRVYELPEPPDTDEGIQAFILQYRNKPGGAWFAGAVPEAADHAFTGHRPVAQVRRILLCTNGITRLVDRYGYGLADLPALATANRGPQTLIDAVRGAELTDPDPERWSGKRHDDATAVLVDFEVER</sequence>
<gene>
    <name evidence="2" type="ORF">ACFO8M_04610</name>
</gene>
<comment type="caution">
    <text evidence="2">The sequence shown here is derived from an EMBL/GenBank/DDBJ whole genome shotgun (WGS) entry which is preliminary data.</text>
</comment>
<protein>
    <submittedName>
        <fullName evidence="2">Protein phosphatase 2C domain-containing protein</fullName>
    </submittedName>
</protein>
<evidence type="ECO:0000259" key="1">
    <source>
        <dbReference type="Pfam" id="PF13672"/>
    </source>
</evidence>
<dbReference type="Gene3D" id="3.60.40.10">
    <property type="entry name" value="PPM-type phosphatase domain"/>
    <property type="match status" value="1"/>
</dbReference>
<dbReference type="Pfam" id="PF13672">
    <property type="entry name" value="PP2C_2"/>
    <property type="match status" value="1"/>
</dbReference>
<evidence type="ECO:0000313" key="3">
    <source>
        <dbReference type="Proteomes" id="UP001595712"/>
    </source>
</evidence>
<accession>A0ABV7PT87</accession>
<dbReference type="Proteomes" id="UP001595712">
    <property type="component" value="Unassembled WGS sequence"/>
</dbReference>
<evidence type="ECO:0000313" key="2">
    <source>
        <dbReference type="EMBL" id="MFC3491769.1"/>
    </source>
</evidence>
<dbReference type="InterPro" id="IPR001932">
    <property type="entry name" value="PPM-type_phosphatase-like_dom"/>
</dbReference>
<proteinExistence type="predicted"/>
<feature type="domain" description="PPM-type phosphatase" evidence="1">
    <location>
        <begin position="11"/>
        <end position="203"/>
    </location>
</feature>
<dbReference type="RefSeq" id="WP_387971122.1">
    <property type="nucleotide sequence ID" value="NZ_JBHRWO010000004.1"/>
</dbReference>
<dbReference type="InterPro" id="IPR036457">
    <property type="entry name" value="PPM-type-like_dom_sf"/>
</dbReference>